<dbReference type="OrthoDB" id="2420947at2759"/>
<dbReference type="VEuPathDB" id="FungiDB:AB675_4804"/>
<sequence length="298" mass="33514">MPAQRNDYPRLSPRTLSIPASRVRKSWKPLPTNTQDRIKTLLLAIQSEPLASLQDEGPAHKRRRGNATWKLPSTVEDDDYTTATTKLITNLTKAVPKMTFPPPRSSSARNSRKTSSIAQQQPSDIDFSLEATLNRTQTLQHQLTQATQSAKLLRMQIRREEADLRRDRAELSTLETNSRAAETEGRRQEREGRVHPLARDVDDEESKAENTDDDNDEGIHAQANTARSRTKDAIDGSELLLGSEEVEADADLQALTKGLRTHLASMRTNTQSLGRVRKELRRAKREVVLWGLREGVAV</sequence>
<comment type="caution">
    <text evidence="2">The sequence shown here is derived from an EMBL/GenBank/DDBJ whole genome shotgun (WGS) entry which is preliminary data.</text>
</comment>
<evidence type="ECO:0000313" key="3">
    <source>
        <dbReference type="Proteomes" id="UP000038010"/>
    </source>
</evidence>
<dbReference type="STRING" id="1664694.A0A0N0NID6"/>
<feature type="region of interest" description="Disordered" evidence="1">
    <location>
        <begin position="168"/>
        <end position="231"/>
    </location>
</feature>
<dbReference type="RefSeq" id="XP_017995581.1">
    <property type="nucleotide sequence ID" value="XM_018144968.1"/>
</dbReference>
<accession>A0A0N0NID6</accession>
<dbReference type="EMBL" id="LFJN01000038">
    <property type="protein sequence ID" value="KPI35618.1"/>
    <property type="molecule type" value="Genomic_DNA"/>
</dbReference>
<keyword evidence="3" id="KW-1185">Reference proteome</keyword>
<dbReference type="GeneID" id="28736848"/>
<evidence type="ECO:0000256" key="1">
    <source>
        <dbReference type="SAM" id="MobiDB-lite"/>
    </source>
</evidence>
<name>A0A0N0NID6_9EURO</name>
<organism evidence="2 3">
    <name type="scientific">Cyphellophora attinorum</name>
    <dbReference type="NCBI Taxonomy" id="1664694"/>
    <lineage>
        <taxon>Eukaryota</taxon>
        <taxon>Fungi</taxon>
        <taxon>Dikarya</taxon>
        <taxon>Ascomycota</taxon>
        <taxon>Pezizomycotina</taxon>
        <taxon>Eurotiomycetes</taxon>
        <taxon>Chaetothyriomycetidae</taxon>
        <taxon>Chaetothyriales</taxon>
        <taxon>Cyphellophoraceae</taxon>
        <taxon>Cyphellophora</taxon>
    </lineage>
</organism>
<reference evidence="2 3" key="1">
    <citation type="submission" date="2015-06" db="EMBL/GenBank/DDBJ databases">
        <title>Draft genome of the ant-associated black yeast Phialophora attae CBS 131958.</title>
        <authorList>
            <person name="Moreno L.F."/>
            <person name="Stielow B.J."/>
            <person name="de Hoog S."/>
            <person name="Vicente V.A."/>
            <person name="Weiss V.A."/>
            <person name="de Vries M."/>
            <person name="Cruz L.M."/>
            <person name="Souza E.M."/>
        </authorList>
    </citation>
    <scope>NUCLEOTIDE SEQUENCE [LARGE SCALE GENOMIC DNA]</scope>
    <source>
        <strain evidence="2 3">CBS 131958</strain>
    </source>
</reference>
<dbReference type="Pfam" id="PF13094">
    <property type="entry name" value="CENP-Q"/>
    <property type="match status" value="1"/>
</dbReference>
<proteinExistence type="predicted"/>
<feature type="region of interest" description="Disordered" evidence="1">
    <location>
        <begin position="96"/>
        <end position="124"/>
    </location>
</feature>
<feature type="region of interest" description="Disordered" evidence="1">
    <location>
        <begin position="1"/>
        <end position="31"/>
    </location>
</feature>
<dbReference type="InterPro" id="IPR025212">
    <property type="entry name" value="CAD_CENP-Q"/>
</dbReference>
<protein>
    <recommendedName>
        <fullName evidence="4">Kinetochore protein fta7</fullName>
    </recommendedName>
</protein>
<gene>
    <name evidence="2" type="ORF">AB675_4804</name>
</gene>
<evidence type="ECO:0008006" key="4">
    <source>
        <dbReference type="Google" id="ProtNLM"/>
    </source>
</evidence>
<dbReference type="AlphaFoldDB" id="A0A0N0NID6"/>
<feature type="compositionally biased region" description="Low complexity" evidence="1">
    <location>
        <begin position="105"/>
        <end position="116"/>
    </location>
</feature>
<evidence type="ECO:0000313" key="2">
    <source>
        <dbReference type="EMBL" id="KPI35618.1"/>
    </source>
</evidence>
<dbReference type="Proteomes" id="UP000038010">
    <property type="component" value="Unassembled WGS sequence"/>
</dbReference>
<feature type="compositionally biased region" description="Acidic residues" evidence="1">
    <location>
        <begin position="201"/>
        <end position="216"/>
    </location>
</feature>
<feature type="compositionally biased region" description="Basic and acidic residues" evidence="1">
    <location>
        <begin position="181"/>
        <end position="200"/>
    </location>
</feature>